<keyword evidence="16" id="KW-0675">Receptor</keyword>
<evidence type="ECO:0000256" key="14">
    <source>
        <dbReference type="ARBA" id="ARBA00022989"/>
    </source>
</evidence>
<evidence type="ECO:0000256" key="2">
    <source>
        <dbReference type="ARBA" id="ARBA00012513"/>
    </source>
</evidence>
<reference evidence="23" key="2">
    <citation type="journal article" date="2015" name="Data Brief">
        <title>Shoot transcriptome of the giant reed, Arundo donax.</title>
        <authorList>
            <person name="Barrero R.A."/>
            <person name="Guerrero F.D."/>
            <person name="Moolhuijzen P."/>
            <person name="Goolsby J.A."/>
            <person name="Tidwell J."/>
            <person name="Bellgard S.E."/>
            <person name="Bellgard M.I."/>
        </authorList>
    </citation>
    <scope>NUCLEOTIDE SEQUENCE</scope>
    <source>
        <tissue evidence="23">Shoot tissue taken approximately 20 cm above the soil surface</tissue>
    </source>
</reference>
<dbReference type="InterPro" id="IPR000719">
    <property type="entry name" value="Prot_kinase_dom"/>
</dbReference>
<dbReference type="Pfam" id="PF13855">
    <property type="entry name" value="LRR_8"/>
    <property type="match status" value="1"/>
</dbReference>
<keyword evidence="11 20" id="KW-0547">Nucleotide-binding</keyword>
<evidence type="ECO:0000256" key="20">
    <source>
        <dbReference type="PROSITE-ProRule" id="PRU10141"/>
    </source>
</evidence>
<keyword evidence="12" id="KW-0418">Kinase</keyword>
<evidence type="ECO:0000256" key="11">
    <source>
        <dbReference type="ARBA" id="ARBA00022741"/>
    </source>
</evidence>
<dbReference type="Pfam" id="PF00560">
    <property type="entry name" value="LRR_1"/>
    <property type="match status" value="1"/>
</dbReference>
<evidence type="ECO:0000256" key="21">
    <source>
        <dbReference type="SAM" id="Phobius"/>
    </source>
</evidence>
<dbReference type="InterPro" id="IPR051420">
    <property type="entry name" value="Ser_Thr_Kinases_DiverseReg"/>
</dbReference>
<comment type="catalytic activity">
    <reaction evidence="18">
        <text>L-threonyl-[protein] + ATP = O-phospho-L-threonyl-[protein] + ADP + H(+)</text>
        <dbReference type="Rhea" id="RHEA:46608"/>
        <dbReference type="Rhea" id="RHEA-COMP:11060"/>
        <dbReference type="Rhea" id="RHEA-COMP:11605"/>
        <dbReference type="ChEBI" id="CHEBI:15378"/>
        <dbReference type="ChEBI" id="CHEBI:30013"/>
        <dbReference type="ChEBI" id="CHEBI:30616"/>
        <dbReference type="ChEBI" id="CHEBI:61977"/>
        <dbReference type="ChEBI" id="CHEBI:456216"/>
        <dbReference type="EC" id="2.7.11.1"/>
    </reaction>
</comment>
<dbReference type="AlphaFoldDB" id="A0A0A9DK36"/>
<dbReference type="InterPro" id="IPR017441">
    <property type="entry name" value="Protein_kinase_ATP_BS"/>
</dbReference>
<dbReference type="InterPro" id="IPR045381">
    <property type="entry name" value="BRI1_island_dom"/>
</dbReference>
<reference evidence="23" key="1">
    <citation type="submission" date="2014-09" db="EMBL/GenBank/DDBJ databases">
        <authorList>
            <person name="Magalhaes I.L.F."/>
            <person name="Oliveira U."/>
            <person name="Santos F.R."/>
            <person name="Vidigal T.H.D.A."/>
            <person name="Brescovit A.D."/>
            <person name="Santos A.J."/>
        </authorList>
    </citation>
    <scope>NUCLEOTIDE SEQUENCE</scope>
    <source>
        <tissue evidence="23">Shoot tissue taken approximately 20 cm above the soil surface</tissue>
    </source>
</reference>
<organism evidence="23">
    <name type="scientific">Arundo donax</name>
    <name type="common">Giant reed</name>
    <name type="synonym">Donax arundinaceus</name>
    <dbReference type="NCBI Taxonomy" id="35708"/>
    <lineage>
        <taxon>Eukaryota</taxon>
        <taxon>Viridiplantae</taxon>
        <taxon>Streptophyta</taxon>
        <taxon>Embryophyta</taxon>
        <taxon>Tracheophyta</taxon>
        <taxon>Spermatophyta</taxon>
        <taxon>Magnoliopsida</taxon>
        <taxon>Liliopsida</taxon>
        <taxon>Poales</taxon>
        <taxon>Poaceae</taxon>
        <taxon>PACMAD clade</taxon>
        <taxon>Arundinoideae</taxon>
        <taxon>Arundineae</taxon>
        <taxon>Arundo</taxon>
    </lineage>
</organism>
<dbReference type="Gene3D" id="3.30.1490.310">
    <property type="match status" value="1"/>
</dbReference>
<proteinExistence type="predicted"/>
<evidence type="ECO:0000256" key="3">
    <source>
        <dbReference type="ARBA" id="ARBA00022475"/>
    </source>
</evidence>
<sequence>MAPLTITQVRYLRNDELSYYQCHGSGSLLDLAGIRYSDLSRMPSKKACNFTVMYMGSGDMFSYNNYSMIFLDLSFNQLDSEIPEELGSMFNLLVMNLGHNRLSGVIPVKLGGAKKLAVLDLSHNNLEGPIPSSFSSLSLSEIDLSNNRLNGMVPDLGSLATFPARQYENNSGLCGFPLPLCKHNAVDTHQSKSRNAKRRAPLAGGIMVAEFLSLFALVICLCQRKKSKTHNANEALRLPGNVFSIWNFDGGDAYKQIVEATENFDEKYCIGRGGHGSVYEVQLPTGGISAVKKLHKTEDDNSINEQLFHREIEALVQIRHWNIVKMYGYCSTVQDKFLVYEYMERGSLSTILMANQIAVDLDWNKRLNIAKDVAYAISYLHVAP</sequence>
<dbReference type="InterPro" id="IPR001611">
    <property type="entry name" value="Leu-rich_rpt"/>
</dbReference>
<evidence type="ECO:0000256" key="5">
    <source>
        <dbReference type="ARBA" id="ARBA00022553"/>
    </source>
</evidence>
<comment type="catalytic activity">
    <reaction evidence="19">
        <text>L-seryl-[protein] + ATP = O-phospho-L-seryl-[protein] + ADP + H(+)</text>
        <dbReference type="Rhea" id="RHEA:17989"/>
        <dbReference type="Rhea" id="RHEA-COMP:9863"/>
        <dbReference type="Rhea" id="RHEA-COMP:11604"/>
        <dbReference type="ChEBI" id="CHEBI:15378"/>
        <dbReference type="ChEBI" id="CHEBI:29999"/>
        <dbReference type="ChEBI" id="CHEBI:30616"/>
        <dbReference type="ChEBI" id="CHEBI:83421"/>
        <dbReference type="ChEBI" id="CHEBI:456216"/>
        <dbReference type="EC" id="2.7.11.1"/>
    </reaction>
</comment>
<dbReference type="FunFam" id="3.30.200.20:FF:000309">
    <property type="entry name" value="Leucine-rich repeat receptor protein kinase MSP1"/>
    <property type="match status" value="1"/>
</dbReference>
<dbReference type="GO" id="GO:0004674">
    <property type="term" value="F:protein serine/threonine kinase activity"/>
    <property type="evidence" value="ECO:0007669"/>
    <property type="project" value="UniProtKB-KW"/>
</dbReference>
<evidence type="ECO:0000256" key="15">
    <source>
        <dbReference type="ARBA" id="ARBA00023136"/>
    </source>
</evidence>
<evidence type="ECO:0000256" key="16">
    <source>
        <dbReference type="ARBA" id="ARBA00023170"/>
    </source>
</evidence>
<dbReference type="SUPFAM" id="SSF52058">
    <property type="entry name" value="L domain-like"/>
    <property type="match status" value="1"/>
</dbReference>
<evidence type="ECO:0000259" key="22">
    <source>
        <dbReference type="PROSITE" id="PS50011"/>
    </source>
</evidence>
<evidence type="ECO:0000256" key="6">
    <source>
        <dbReference type="ARBA" id="ARBA00022614"/>
    </source>
</evidence>
<keyword evidence="8 21" id="KW-0812">Transmembrane</keyword>
<evidence type="ECO:0000256" key="1">
    <source>
        <dbReference type="ARBA" id="ARBA00004251"/>
    </source>
</evidence>
<evidence type="ECO:0000256" key="18">
    <source>
        <dbReference type="ARBA" id="ARBA00047899"/>
    </source>
</evidence>
<evidence type="ECO:0000256" key="12">
    <source>
        <dbReference type="ARBA" id="ARBA00022777"/>
    </source>
</evidence>
<keyword evidence="5" id="KW-0597">Phosphoprotein</keyword>
<evidence type="ECO:0000256" key="17">
    <source>
        <dbReference type="ARBA" id="ARBA00023180"/>
    </source>
</evidence>
<keyword evidence="7" id="KW-0808">Transferase</keyword>
<keyword evidence="9" id="KW-0732">Signal</keyword>
<keyword evidence="17" id="KW-0325">Glycoprotein</keyword>
<feature type="transmembrane region" description="Helical" evidence="21">
    <location>
        <begin position="202"/>
        <end position="222"/>
    </location>
</feature>
<keyword evidence="10" id="KW-0677">Repeat</keyword>
<dbReference type="Pfam" id="PF20141">
    <property type="entry name" value="Island"/>
    <property type="match status" value="1"/>
</dbReference>
<evidence type="ECO:0000313" key="23">
    <source>
        <dbReference type="EMBL" id="JAD88146.1"/>
    </source>
</evidence>
<dbReference type="Gene3D" id="3.80.10.10">
    <property type="entry name" value="Ribonuclease Inhibitor"/>
    <property type="match status" value="1"/>
</dbReference>
<dbReference type="EMBL" id="GBRH01209749">
    <property type="protein sequence ID" value="JAD88146.1"/>
    <property type="molecule type" value="Transcribed_RNA"/>
</dbReference>
<dbReference type="PROSITE" id="PS00107">
    <property type="entry name" value="PROTEIN_KINASE_ATP"/>
    <property type="match status" value="1"/>
</dbReference>
<keyword evidence="6" id="KW-0433">Leucine-rich repeat</keyword>
<keyword evidence="4" id="KW-0723">Serine/threonine-protein kinase</keyword>
<dbReference type="FunFam" id="3.80.10.10:FF:000041">
    <property type="entry name" value="LRR receptor-like serine/threonine-protein kinase ERECTA"/>
    <property type="match status" value="1"/>
</dbReference>
<feature type="binding site" evidence="20">
    <location>
        <position position="293"/>
    </location>
    <ligand>
        <name>ATP</name>
        <dbReference type="ChEBI" id="CHEBI:30616"/>
    </ligand>
</feature>
<protein>
    <recommendedName>
        <fullName evidence="2">non-specific serine/threonine protein kinase</fullName>
        <ecNumber evidence="2">2.7.11.1</ecNumber>
    </recommendedName>
</protein>
<evidence type="ECO:0000256" key="13">
    <source>
        <dbReference type="ARBA" id="ARBA00022840"/>
    </source>
</evidence>
<name>A0A0A9DK36_ARUDO</name>
<dbReference type="SUPFAM" id="SSF56112">
    <property type="entry name" value="Protein kinase-like (PK-like)"/>
    <property type="match status" value="1"/>
</dbReference>
<keyword evidence="15 21" id="KW-0472">Membrane</keyword>
<evidence type="ECO:0000256" key="8">
    <source>
        <dbReference type="ARBA" id="ARBA00022692"/>
    </source>
</evidence>
<feature type="domain" description="Protein kinase" evidence="22">
    <location>
        <begin position="264"/>
        <end position="384"/>
    </location>
</feature>
<evidence type="ECO:0000256" key="7">
    <source>
        <dbReference type="ARBA" id="ARBA00022679"/>
    </source>
</evidence>
<dbReference type="Pfam" id="PF00069">
    <property type="entry name" value="Pkinase"/>
    <property type="match status" value="1"/>
</dbReference>
<dbReference type="EC" id="2.7.11.1" evidence="2"/>
<keyword evidence="3" id="KW-1003">Cell membrane</keyword>
<accession>A0A0A9DK36</accession>
<evidence type="ECO:0000256" key="10">
    <source>
        <dbReference type="ARBA" id="ARBA00022737"/>
    </source>
</evidence>
<comment type="subcellular location">
    <subcellularLocation>
        <location evidence="1">Cell membrane</location>
        <topology evidence="1">Single-pass type I membrane protein</topology>
    </subcellularLocation>
</comment>
<dbReference type="GO" id="GO:0005886">
    <property type="term" value="C:plasma membrane"/>
    <property type="evidence" value="ECO:0007669"/>
    <property type="project" value="UniProtKB-SubCell"/>
</dbReference>
<evidence type="ECO:0000256" key="19">
    <source>
        <dbReference type="ARBA" id="ARBA00048679"/>
    </source>
</evidence>
<keyword evidence="14 21" id="KW-1133">Transmembrane helix</keyword>
<dbReference type="PANTHER" id="PTHR48005:SF13">
    <property type="entry name" value="SERINE_THREONINE-PROTEIN KINASE DDB_G0278509-RELATED"/>
    <property type="match status" value="1"/>
</dbReference>
<evidence type="ECO:0000256" key="4">
    <source>
        <dbReference type="ARBA" id="ARBA00022527"/>
    </source>
</evidence>
<dbReference type="InterPro" id="IPR011009">
    <property type="entry name" value="Kinase-like_dom_sf"/>
</dbReference>
<dbReference type="GO" id="GO:0005524">
    <property type="term" value="F:ATP binding"/>
    <property type="evidence" value="ECO:0007669"/>
    <property type="project" value="UniProtKB-UniRule"/>
</dbReference>
<dbReference type="Gene3D" id="1.10.510.10">
    <property type="entry name" value="Transferase(Phosphotransferase) domain 1"/>
    <property type="match status" value="1"/>
</dbReference>
<dbReference type="PROSITE" id="PS50011">
    <property type="entry name" value="PROTEIN_KINASE_DOM"/>
    <property type="match status" value="1"/>
</dbReference>
<dbReference type="PANTHER" id="PTHR48005">
    <property type="entry name" value="LEUCINE RICH REPEAT KINASE 2"/>
    <property type="match status" value="1"/>
</dbReference>
<keyword evidence="13 20" id="KW-0067">ATP-binding</keyword>
<evidence type="ECO:0000256" key="9">
    <source>
        <dbReference type="ARBA" id="ARBA00022729"/>
    </source>
</evidence>
<dbReference type="InterPro" id="IPR032675">
    <property type="entry name" value="LRR_dom_sf"/>
</dbReference>